<dbReference type="InterPro" id="IPR026037">
    <property type="entry name" value="PgpA"/>
</dbReference>
<dbReference type="PANTHER" id="PTHR36305">
    <property type="entry name" value="PHOSPHATIDYLGLYCEROPHOSPHATASE A"/>
    <property type="match status" value="1"/>
</dbReference>
<dbReference type="EMBL" id="UINC01175754">
    <property type="protein sequence ID" value="SVD82544.1"/>
    <property type="molecule type" value="Genomic_DNA"/>
</dbReference>
<dbReference type="GO" id="GO:0008962">
    <property type="term" value="F:phosphatidylglycerophosphatase activity"/>
    <property type="evidence" value="ECO:0007669"/>
    <property type="project" value="InterPro"/>
</dbReference>
<accession>A0A382YH48</accession>
<proteinExistence type="predicted"/>
<feature type="non-terminal residue" evidence="3">
    <location>
        <position position="1"/>
    </location>
</feature>
<gene>
    <name evidence="3" type="ORF">METZ01_LOCUS435398</name>
</gene>
<reference evidence="3" key="1">
    <citation type="submission" date="2018-05" db="EMBL/GenBank/DDBJ databases">
        <authorList>
            <person name="Lanie J.A."/>
            <person name="Ng W.-L."/>
            <person name="Kazmierczak K.M."/>
            <person name="Andrzejewski T.M."/>
            <person name="Davidsen T.M."/>
            <person name="Wayne K.J."/>
            <person name="Tettelin H."/>
            <person name="Glass J.I."/>
            <person name="Rusch D."/>
            <person name="Podicherti R."/>
            <person name="Tsui H.-C.T."/>
            <person name="Winkler M.E."/>
        </authorList>
    </citation>
    <scope>NUCLEOTIDE SEQUENCE</scope>
</reference>
<feature type="transmembrane region" description="Helical" evidence="1">
    <location>
        <begin position="86"/>
        <end position="108"/>
    </location>
</feature>
<protein>
    <recommendedName>
        <fullName evidence="2">YutG/PgpA domain-containing protein</fullName>
    </recommendedName>
</protein>
<evidence type="ECO:0000313" key="3">
    <source>
        <dbReference type="EMBL" id="SVD82544.1"/>
    </source>
</evidence>
<feature type="transmembrane region" description="Helical" evidence="1">
    <location>
        <begin position="15"/>
        <end position="38"/>
    </location>
</feature>
<dbReference type="GO" id="GO:0006629">
    <property type="term" value="P:lipid metabolic process"/>
    <property type="evidence" value="ECO:0007669"/>
    <property type="project" value="InterPro"/>
</dbReference>
<dbReference type="AlphaFoldDB" id="A0A382YH48"/>
<keyword evidence="1" id="KW-0472">Membrane</keyword>
<name>A0A382YH48_9ZZZZ</name>
<keyword evidence="1" id="KW-0812">Transmembrane</keyword>
<feature type="domain" description="YutG/PgpA" evidence="2">
    <location>
        <begin position="6"/>
        <end position="121"/>
    </location>
</feature>
<dbReference type="InterPro" id="IPR007686">
    <property type="entry name" value="YutG/PgpA"/>
</dbReference>
<dbReference type="InterPro" id="IPR036681">
    <property type="entry name" value="PgpA-like_sf"/>
</dbReference>
<dbReference type="PANTHER" id="PTHR36305:SF1">
    <property type="entry name" value="PHOSPHATIDYLGLYCEROPHOSPHATASE A"/>
    <property type="match status" value="1"/>
</dbReference>
<dbReference type="SUPFAM" id="SSF101307">
    <property type="entry name" value="YutG-like"/>
    <property type="match status" value="1"/>
</dbReference>
<keyword evidence="1" id="KW-1133">Transmembrane helix</keyword>
<dbReference type="CDD" id="cd06971">
    <property type="entry name" value="PgpA"/>
    <property type="match status" value="1"/>
</dbReference>
<dbReference type="Pfam" id="PF04608">
    <property type="entry name" value="PgpA"/>
    <property type="match status" value="1"/>
</dbReference>
<sequence>VTLSRFIASGFGTGYWPLIAPGSFASLISLCLFVVIRVFVTTNPLLLTIITIFLILIGFLSCQKVVSKQNPDPSYCVIDEWAGQWITVLFIPFDWYFLVLGFFLFRILDIFKPFGIKKLEK</sequence>
<evidence type="ECO:0000259" key="2">
    <source>
        <dbReference type="Pfam" id="PF04608"/>
    </source>
</evidence>
<organism evidence="3">
    <name type="scientific">marine metagenome</name>
    <dbReference type="NCBI Taxonomy" id="408172"/>
    <lineage>
        <taxon>unclassified sequences</taxon>
        <taxon>metagenomes</taxon>
        <taxon>ecological metagenomes</taxon>
    </lineage>
</organism>
<feature type="transmembrane region" description="Helical" evidence="1">
    <location>
        <begin position="45"/>
        <end position="66"/>
    </location>
</feature>
<evidence type="ECO:0000256" key="1">
    <source>
        <dbReference type="SAM" id="Phobius"/>
    </source>
</evidence>
<feature type="non-terminal residue" evidence="3">
    <location>
        <position position="121"/>
    </location>
</feature>